<proteinExistence type="predicted"/>
<evidence type="ECO:0000313" key="6">
    <source>
        <dbReference type="Proteomes" id="UP000675554"/>
    </source>
</evidence>
<dbReference type="Proteomes" id="UP000675554">
    <property type="component" value="Unassembled WGS sequence"/>
</dbReference>
<dbReference type="GO" id="GO:0044550">
    <property type="term" value="P:secondary metabolite biosynthetic process"/>
    <property type="evidence" value="ECO:0007669"/>
    <property type="project" value="TreeGrafter"/>
</dbReference>
<dbReference type="GO" id="GO:0043041">
    <property type="term" value="P:amino acid activation for nonribosomal peptide biosynthetic process"/>
    <property type="evidence" value="ECO:0007669"/>
    <property type="project" value="TreeGrafter"/>
</dbReference>
<evidence type="ECO:0000256" key="3">
    <source>
        <dbReference type="ARBA" id="ARBA00022553"/>
    </source>
</evidence>
<dbReference type="Gene3D" id="1.10.1200.10">
    <property type="entry name" value="ACP-like"/>
    <property type="match status" value="1"/>
</dbReference>
<dbReference type="Pfam" id="PF00550">
    <property type="entry name" value="PP-binding"/>
    <property type="match status" value="1"/>
</dbReference>
<dbReference type="InterPro" id="IPR001031">
    <property type="entry name" value="Thioesterase"/>
</dbReference>
<dbReference type="Pfam" id="PF13193">
    <property type="entry name" value="AMP-binding_C"/>
    <property type="match status" value="1"/>
</dbReference>
<dbReference type="InterPro" id="IPR010071">
    <property type="entry name" value="AA_adenyl_dom"/>
</dbReference>
<keyword evidence="6" id="KW-1185">Reference proteome</keyword>
<feature type="domain" description="Carrier" evidence="4">
    <location>
        <begin position="1024"/>
        <end position="1099"/>
    </location>
</feature>
<dbReference type="PROSITE" id="PS00455">
    <property type="entry name" value="AMP_BINDING"/>
    <property type="match status" value="1"/>
</dbReference>
<dbReference type="Gene3D" id="3.40.50.12780">
    <property type="entry name" value="N-terminal domain of ligase-like"/>
    <property type="match status" value="1"/>
</dbReference>
<comment type="caution">
    <text evidence="5">The sequence shown here is derived from an EMBL/GenBank/DDBJ whole genome shotgun (WGS) entry which is preliminary data.</text>
</comment>
<evidence type="ECO:0000256" key="1">
    <source>
        <dbReference type="ARBA" id="ARBA00001957"/>
    </source>
</evidence>
<dbReference type="InterPro" id="IPR029058">
    <property type="entry name" value="AB_hydrolase_fold"/>
</dbReference>
<dbReference type="FunFam" id="3.40.50.980:FF:000001">
    <property type="entry name" value="Non-ribosomal peptide synthetase"/>
    <property type="match status" value="1"/>
</dbReference>
<dbReference type="Gene3D" id="3.30.300.30">
    <property type="match status" value="1"/>
</dbReference>
<reference evidence="5" key="1">
    <citation type="submission" date="2021-04" db="EMBL/GenBank/DDBJ databases">
        <title>Sequencing of actinobacteria type strains.</title>
        <authorList>
            <person name="Nguyen G.-S."/>
            <person name="Wentzel A."/>
        </authorList>
    </citation>
    <scope>NUCLEOTIDE SEQUENCE</scope>
    <source>
        <strain evidence="5">DSM 42095</strain>
    </source>
</reference>
<evidence type="ECO:0000313" key="5">
    <source>
        <dbReference type="EMBL" id="MBR7674186.1"/>
    </source>
</evidence>
<dbReference type="InterPro" id="IPR042099">
    <property type="entry name" value="ANL_N_sf"/>
</dbReference>
<dbReference type="GO" id="GO:0003824">
    <property type="term" value="F:catalytic activity"/>
    <property type="evidence" value="ECO:0007669"/>
    <property type="project" value="InterPro"/>
</dbReference>
<dbReference type="SUPFAM" id="SSF53474">
    <property type="entry name" value="alpha/beta-Hydrolases"/>
    <property type="match status" value="1"/>
</dbReference>
<dbReference type="Gene3D" id="3.40.50.1820">
    <property type="entry name" value="alpha/beta hydrolase"/>
    <property type="match status" value="1"/>
</dbReference>
<dbReference type="GO" id="GO:0005737">
    <property type="term" value="C:cytoplasm"/>
    <property type="evidence" value="ECO:0007669"/>
    <property type="project" value="TreeGrafter"/>
</dbReference>
<dbReference type="Pfam" id="PF00501">
    <property type="entry name" value="AMP-binding"/>
    <property type="match status" value="1"/>
</dbReference>
<dbReference type="Pfam" id="PF00975">
    <property type="entry name" value="Thioesterase"/>
    <property type="match status" value="1"/>
</dbReference>
<dbReference type="Gene3D" id="3.30.559.10">
    <property type="entry name" value="Chloramphenicol acetyltransferase-like domain"/>
    <property type="match status" value="1"/>
</dbReference>
<dbReference type="SUPFAM" id="SSF56801">
    <property type="entry name" value="Acetyl-CoA synthetase-like"/>
    <property type="match status" value="1"/>
</dbReference>
<dbReference type="PANTHER" id="PTHR45527:SF1">
    <property type="entry name" value="FATTY ACID SYNTHASE"/>
    <property type="match status" value="1"/>
</dbReference>
<keyword evidence="3" id="KW-0597">Phosphoprotein</keyword>
<dbReference type="InterPro" id="IPR045851">
    <property type="entry name" value="AMP-bd_C_sf"/>
</dbReference>
<gene>
    <name evidence="5" type="ORF">KDA82_14400</name>
</gene>
<protein>
    <submittedName>
        <fullName evidence="5">Amino acid adenylation domain-containing protein</fullName>
    </submittedName>
</protein>
<evidence type="ECO:0000256" key="2">
    <source>
        <dbReference type="ARBA" id="ARBA00022450"/>
    </source>
</evidence>
<dbReference type="InterPro" id="IPR000873">
    <property type="entry name" value="AMP-dep_synth/lig_dom"/>
</dbReference>
<dbReference type="GO" id="GO:0031177">
    <property type="term" value="F:phosphopantetheine binding"/>
    <property type="evidence" value="ECO:0007669"/>
    <property type="project" value="InterPro"/>
</dbReference>
<dbReference type="SMART" id="SM00824">
    <property type="entry name" value="PKS_TE"/>
    <property type="match status" value="1"/>
</dbReference>
<dbReference type="SMART" id="SM00823">
    <property type="entry name" value="PKS_PP"/>
    <property type="match status" value="1"/>
</dbReference>
<dbReference type="InterPro" id="IPR025110">
    <property type="entry name" value="AMP-bd_C"/>
</dbReference>
<organism evidence="5 6">
    <name type="scientific">Streptomyces daliensis</name>
    <dbReference type="NCBI Taxonomy" id="299421"/>
    <lineage>
        <taxon>Bacteria</taxon>
        <taxon>Bacillati</taxon>
        <taxon>Actinomycetota</taxon>
        <taxon>Actinomycetes</taxon>
        <taxon>Kitasatosporales</taxon>
        <taxon>Streptomycetaceae</taxon>
        <taxon>Streptomyces</taxon>
    </lineage>
</organism>
<dbReference type="Gene3D" id="3.30.559.30">
    <property type="entry name" value="Nonribosomal peptide synthetase, condensation domain"/>
    <property type="match status" value="1"/>
</dbReference>
<dbReference type="EMBL" id="JAGSMN010000308">
    <property type="protein sequence ID" value="MBR7674186.1"/>
    <property type="molecule type" value="Genomic_DNA"/>
</dbReference>
<keyword evidence="2" id="KW-0596">Phosphopantetheine</keyword>
<dbReference type="InterPro" id="IPR020806">
    <property type="entry name" value="PKS_PP-bd"/>
</dbReference>
<dbReference type="PANTHER" id="PTHR45527">
    <property type="entry name" value="NONRIBOSOMAL PEPTIDE SYNTHETASE"/>
    <property type="match status" value="1"/>
</dbReference>
<dbReference type="GO" id="GO:0008610">
    <property type="term" value="P:lipid biosynthetic process"/>
    <property type="evidence" value="ECO:0007669"/>
    <property type="project" value="UniProtKB-ARBA"/>
</dbReference>
<dbReference type="InterPro" id="IPR001242">
    <property type="entry name" value="Condensation_dom"/>
</dbReference>
<comment type="cofactor">
    <cofactor evidence="1">
        <name>pantetheine 4'-phosphate</name>
        <dbReference type="ChEBI" id="CHEBI:47942"/>
    </cofactor>
</comment>
<dbReference type="NCBIfam" id="TIGR01733">
    <property type="entry name" value="AA-adenyl-dom"/>
    <property type="match status" value="1"/>
</dbReference>
<dbReference type="InterPro" id="IPR020845">
    <property type="entry name" value="AMP-binding_CS"/>
</dbReference>
<dbReference type="SUPFAM" id="SSF47336">
    <property type="entry name" value="ACP-like"/>
    <property type="match status" value="1"/>
</dbReference>
<dbReference type="Pfam" id="PF00668">
    <property type="entry name" value="Condensation"/>
    <property type="match status" value="1"/>
</dbReference>
<dbReference type="InterPro" id="IPR023213">
    <property type="entry name" value="CAT-like_dom_sf"/>
</dbReference>
<sequence>MTELSPGRAQLLDSLLRRRIGTPERQQRIPKVPAGTEVPLTPAQARIWFFTHLYPDSAEYNVFETLTFDHAPTRTELRTALSTLMGRHDALRAAVRETGDAEDAGEAGGTAVQHDSGLIEPPLEWHDLREATGAEADRRAREIGDAAAAARIALDSPPLLRAVAVALPGGRLLLVLVLHHLVTDYWSTKQLVQELCSLLAGEPLDAPGEVGFLDYAAWLAAQADEERVARDLGYWKRQLGGELPVLDLPADRPRPSVPSRRGGVVPLDVPAEDAGHVRRLAEEEGTTPFVVLLAAYKALILRLTGQPDVIVGAPLAGRDHPVTEDIVGCFIKPVALRTDVTGDLSFRALVRRVHDTVVGAQDHQSVPFERVVAELGIPRTAGGSPVFQTFFGLQSADGLSIEGARWGEVVLDSASAKWDLTVSLTETPDSSGSAGCAGASGFSGFSGFVEYAFDLFDEPTVRRYTAAYRRLLDSALRDADTALRDLDLLSGAERDHIVHGLNPYRRPELPYRTMAEPFEEQAARTPGAVALEGDEGTLTYGELNARANRLAHFLRSAGAGRGTFVALCAERGFDMITALYAIAKSGAAYVPLDPELPDGRLEYMLQDAGALLVLTDDTTRERIGEGPWHTYSLGKDAHLWAALPTGDVPAEGPGNHLVHLLYTSGTTGRPKAVAYGVDGALANIFWLQEKYPFGPGDANLLKTSYGFDVSIWEIFWPLYFGARLAVCRPGGHKDPGYLREMIERHGVTTVYLIPTMMQVFLENAPAGSCPSLRWVFCGGEPVTPRIRDGFHERFDAALINCYGPTEAGCVTDMVLPRDPGAPVPLGRPAGNFRLYVLDENLALAPVGVPGEAFIGGESGVAQNYHRHPGMTAERFLPDPYGPPGSRMYRTGDLCRYRADGVLEHLGRIGRQVKIRGMRIELAEIEAVLCEHPDVEDAVVLAPQSMEQGTDRRLAAFVVPREGHTSDARELAEHAARLLPAYMLPSRYTEVPHVPMNVNGKADEKALLRHLGEGGAPERQRTLVPPEGEVETGLTEIFRRVLGTEDVGVTDGFFELGGHSLLIFRLIAACSQELRLRPTVSDVFAAPTVRELAARLRSSADEARTCLVPLAPAKGRPLLVLVHAASGSVLPFLETARRLEGEFDVYGIEAPQDAEGRLAGSVEQLAAHYASAVDAVRGVSPVVLAGWSMGGCVALEMARQWRERAVDVTATLLLDSWAPPALAACTDGADGTGGGMGGAARVRAAILGMDIFALEGFEADTLDEAAGEVHRLEQAVDHHRAAFLDYDPAPYDGAVDLLRATEVIPEVRGALPDGYLTGDRGWSCRIGEVTVRDVPGNHFTLLAKENAEELAKAIRETVEARLSFEEF</sequence>
<accession>A0A8T4IPG2</accession>
<dbReference type="GO" id="GO:0017000">
    <property type="term" value="P:antibiotic biosynthetic process"/>
    <property type="evidence" value="ECO:0007669"/>
    <property type="project" value="UniProtKB-ARBA"/>
</dbReference>
<dbReference type="InterPro" id="IPR036736">
    <property type="entry name" value="ACP-like_sf"/>
</dbReference>
<evidence type="ECO:0000259" key="4">
    <source>
        <dbReference type="PROSITE" id="PS50075"/>
    </source>
</evidence>
<dbReference type="SUPFAM" id="SSF52777">
    <property type="entry name" value="CoA-dependent acyltransferases"/>
    <property type="match status" value="2"/>
</dbReference>
<dbReference type="PROSITE" id="PS50075">
    <property type="entry name" value="CARRIER"/>
    <property type="match status" value="1"/>
</dbReference>
<dbReference type="CDD" id="cd19531">
    <property type="entry name" value="LCL_NRPS-like"/>
    <property type="match status" value="1"/>
</dbReference>
<dbReference type="InterPro" id="IPR020802">
    <property type="entry name" value="TesA-like"/>
</dbReference>
<dbReference type="InterPro" id="IPR009081">
    <property type="entry name" value="PP-bd_ACP"/>
</dbReference>
<name>A0A8T4IPG2_9ACTN</name>